<dbReference type="Proteomes" id="UP001369815">
    <property type="component" value="Unassembled WGS sequence"/>
</dbReference>
<protein>
    <submittedName>
        <fullName evidence="2">Uncharacterized protein</fullName>
    </submittedName>
</protein>
<reference evidence="2 3" key="1">
    <citation type="journal article" date="2024" name="Front Chem Biol">
        <title>Unveiling the potential of Daldinia eschscholtzii MFLUCC 19-0629 through bioactivity and bioinformatics studies for enhanced sustainable agriculture production.</title>
        <authorList>
            <person name="Brooks S."/>
            <person name="Weaver J.A."/>
            <person name="Klomchit A."/>
            <person name="Alharthi S.A."/>
            <person name="Onlamun T."/>
            <person name="Nurani R."/>
            <person name="Vong T.K."/>
            <person name="Alberti F."/>
            <person name="Greco C."/>
        </authorList>
    </citation>
    <scope>NUCLEOTIDE SEQUENCE [LARGE SCALE GENOMIC DNA]</scope>
    <source>
        <strain evidence="2">MFLUCC 19-0629</strain>
    </source>
</reference>
<dbReference type="EMBL" id="JBANMG010000007">
    <property type="protein sequence ID" value="KAK6950653.1"/>
    <property type="molecule type" value="Genomic_DNA"/>
</dbReference>
<keyword evidence="3" id="KW-1185">Reference proteome</keyword>
<feature type="compositionally biased region" description="Low complexity" evidence="1">
    <location>
        <begin position="71"/>
        <end position="86"/>
    </location>
</feature>
<evidence type="ECO:0000313" key="3">
    <source>
        <dbReference type="Proteomes" id="UP001369815"/>
    </source>
</evidence>
<feature type="region of interest" description="Disordered" evidence="1">
    <location>
        <begin position="64"/>
        <end position="207"/>
    </location>
</feature>
<feature type="compositionally biased region" description="Pro residues" evidence="1">
    <location>
        <begin position="103"/>
        <end position="118"/>
    </location>
</feature>
<evidence type="ECO:0000256" key="1">
    <source>
        <dbReference type="SAM" id="MobiDB-lite"/>
    </source>
</evidence>
<accession>A0AAX6MDV8</accession>
<organism evidence="2 3">
    <name type="scientific">Daldinia eschscholtzii</name>
    <dbReference type="NCBI Taxonomy" id="292717"/>
    <lineage>
        <taxon>Eukaryota</taxon>
        <taxon>Fungi</taxon>
        <taxon>Dikarya</taxon>
        <taxon>Ascomycota</taxon>
        <taxon>Pezizomycotina</taxon>
        <taxon>Sordariomycetes</taxon>
        <taxon>Xylariomycetidae</taxon>
        <taxon>Xylariales</taxon>
        <taxon>Hypoxylaceae</taxon>
        <taxon>Daldinia</taxon>
    </lineage>
</organism>
<feature type="compositionally biased region" description="Polar residues" evidence="1">
    <location>
        <begin position="87"/>
        <end position="98"/>
    </location>
</feature>
<gene>
    <name evidence="2" type="ORF">Daesc_007177</name>
</gene>
<sequence length="207" mass="21793">MWFQKPGHLKNHLSKQHTAELAQVGIFLTVLPDTSNWLFEGMSPLIEHPSPIQPQNNMATASGNNAMGLIPVPGSSQASAAAPPSSNEVTSQSTQFGVSSPPHFSPPLPQFQAPPPPVSSRSQRFTPAPQASSIVAPPPPPVHATQAPPSRTQTQSLPMSGTFQPNNHVVSAMNGSVASPGMPLPPTNGPYGNASTQNLSGFNQWQF</sequence>
<evidence type="ECO:0000313" key="2">
    <source>
        <dbReference type="EMBL" id="KAK6950653.1"/>
    </source>
</evidence>
<proteinExistence type="predicted"/>
<name>A0AAX6MDV8_9PEZI</name>
<dbReference type="AlphaFoldDB" id="A0AAX6MDV8"/>
<comment type="caution">
    <text evidence="2">The sequence shown here is derived from an EMBL/GenBank/DDBJ whole genome shotgun (WGS) entry which is preliminary data.</text>
</comment>
<feature type="compositionally biased region" description="Polar residues" evidence="1">
    <location>
        <begin position="150"/>
        <end position="177"/>
    </location>
</feature>
<feature type="compositionally biased region" description="Polar residues" evidence="1">
    <location>
        <begin position="193"/>
        <end position="207"/>
    </location>
</feature>